<sequence>MHSPSTVVTVWIRSVITWMSLANAIINVEIVRRALWKYRTISMSFGIRWGFRPRVAARWVAIVAAAVAVGEGGQALGFPAAHLVGSLMLGVLLALSNVIRDQVPRRVNLTTQSLLGLSMGTYVTASAVSRLAQSALPLLAVTVATVVVSLGIAIVATRVGRIGRATAALGMMPGGSAAVVASADDVGADARLVAVMQYLRLAVVAVSAPMIVQWVASAPQAGGSPRPGDGPWRLLIFNADSQVVSLVAAVALVLVGRAVGRLFRLPSAALLGPMLIAAIVTASPIDLEFAPAGALEVMMFTMVGLDVGLRFTRATVLRLRKLLPLVLACTIVLNVVVALLASGLSALTSISLSDALLATTPGGINAVLATAAATGSDVGLISAVQSLRLFLMMALIPLVKIWATRRRTEDVIR</sequence>
<comment type="caution">
    <text evidence="2">The sequence shown here is derived from an EMBL/GenBank/DDBJ whole genome shotgun (WGS) entry which is preliminary data.</text>
</comment>
<gene>
    <name evidence="2" type="ORF">EV192_117113</name>
</gene>
<feature type="transmembrane region" description="Helical" evidence="1">
    <location>
        <begin position="12"/>
        <end position="30"/>
    </location>
</feature>
<feature type="transmembrane region" description="Helical" evidence="1">
    <location>
        <begin position="76"/>
        <end position="95"/>
    </location>
</feature>
<dbReference type="PANTHER" id="PTHR38457">
    <property type="entry name" value="REGULATOR ABRB-RELATED"/>
    <property type="match status" value="1"/>
</dbReference>
<keyword evidence="1" id="KW-0812">Transmembrane</keyword>
<dbReference type="Proteomes" id="UP000295680">
    <property type="component" value="Unassembled WGS sequence"/>
</dbReference>
<dbReference type="PIRSF" id="PIRSF038991">
    <property type="entry name" value="Protein_AbrB"/>
    <property type="match status" value="1"/>
</dbReference>
<feature type="transmembrane region" description="Helical" evidence="1">
    <location>
        <begin position="107"/>
        <end position="129"/>
    </location>
</feature>
<dbReference type="PANTHER" id="PTHR38457:SF1">
    <property type="entry name" value="REGULATOR ABRB-RELATED"/>
    <property type="match status" value="1"/>
</dbReference>
<feature type="transmembrane region" description="Helical" evidence="1">
    <location>
        <begin position="386"/>
        <end position="403"/>
    </location>
</feature>
<accession>A0A4R2IQ54</accession>
<dbReference type="InterPro" id="IPR017516">
    <property type="entry name" value="AbrB_dup"/>
</dbReference>
<dbReference type="AlphaFoldDB" id="A0A4R2IQ54"/>
<dbReference type="NCBIfam" id="TIGR03082">
    <property type="entry name" value="Gneg_AbrB_dup"/>
    <property type="match status" value="1"/>
</dbReference>
<protein>
    <recommendedName>
        <fullName evidence="4">AbrB family transcriptional regulator</fullName>
    </recommendedName>
</protein>
<feature type="transmembrane region" description="Helical" evidence="1">
    <location>
        <begin position="135"/>
        <end position="156"/>
    </location>
</feature>
<dbReference type="EMBL" id="SLWS01000017">
    <property type="protein sequence ID" value="TCO47373.1"/>
    <property type="molecule type" value="Genomic_DNA"/>
</dbReference>
<dbReference type="GO" id="GO:0016020">
    <property type="term" value="C:membrane"/>
    <property type="evidence" value="ECO:0007669"/>
    <property type="project" value="InterPro"/>
</dbReference>
<dbReference type="InterPro" id="IPR007820">
    <property type="entry name" value="AbrB_fam"/>
</dbReference>
<evidence type="ECO:0008006" key="4">
    <source>
        <dbReference type="Google" id="ProtNLM"/>
    </source>
</evidence>
<keyword evidence="1" id="KW-1133">Transmembrane helix</keyword>
<dbReference type="Pfam" id="PF05145">
    <property type="entry name" value="AbrB"/>
    <property type="match status" value="1"/>
</dbReference>
<evidence type="ECO:0000256" key="1">
    <source>
        <dbReference type="SAM" id="Phobius"/>
    </source>
</evidence>
<reference evidence="2 3" key="1">
    <citation type="submission" date="2019-03" db="EMBL/GenBank/DDBJ databases">
        <title>Genomic Encyclopedia of Type Strains, Phase IV (KMG-IV): sequencing the most valuable type-strain genomes for metagenomic binning, comparative biology and taxonomic classification.</title>
        <authorList>
            <person name="Goeker M."/>
        </authorList>
    </citation>
    <scope>NUCLEOTIDE SEQUENCE [LARGE SCALE GENOMIC DNA]</scope>
    <source>
        <strain evidence="2 3">DSM 45934</strain>
    </source>
</reference>
<evidence type="ECO:0000313" key="3">
    <source>
        <dbReference type="Proteomes" id="UP000295680"/>
    </source>
</evidence>
<feature type="transmembrane region" description="Helical" evidence="1">
    <location>
        <begin position="51"/>
        <end position="70"/>
    </location>
</feature>
<feature type="transmembrane region" description="Helical" evidence="1">
    <location>
        <begin position="323"/>
        <end position="347"/>
    </location>
</feature>
<name>A0A4R2IQ54_9PSEU</name>
<keyword evidence="3" id="KW-1185">Reference proteome</keyword>
<feature type="transmembrane region" description="Helical" evidence="1">
    <location>
        <begin position="236"/>
        <end position="255"/>
    </location>
</feature>
<proteinExistence type="predicted"/>
<feature type="transmembrane region" description="Helical" evidence="1">
    <location>
        <begin position="289"/>
        <end position="311"/>
    </location>
</feature>
<evidence type="ECO:0000313" key="2">
    <source>
        <dbReference type="EMBL" id="TCO47373.1"/>
    </source>
</evidence>
<feature type="transmembrane region" description="Helical" evidence="1">
    <location>
        <begin position="262"/>
        <end position="283"/>
    </location>
</feature>
<dbReference type="GO" id="GO:0010468">
    <property type="term" value="P:regulation of gene expression"/>
    <property type="evidence" value="ECO:0007669"/>
    <property type="project" value="InterPro"/>
</dbReference>
<organism evidence="2 3">
    <name type="scientific">Actinocrispum wychmicini</name>
    <dbReference type="NCBI Taxonomy" id="1213861"/>
    <lineage>
        <taxon>Bacteria</taxon>
        <taxon>Bacillati</taxon>
        <taxon>Actinomycetota</taxon>
        <taxon>Actinomycetes</taxon>
        <taxon>Pseudonocardiales</taxon>
        <taxon>Pseudonocardiaceae</taxon>
        <taxon>Actinocrispum</taxon>
    </lineage>
</organism>
<keyword evidence="1" id="KW-0472">Membrane</keyword>
<feature type="transmembrane region" description="Helical" evidence="1">
    <location>
        <begin position="198"/>
        <end position="216"/>
    </location>
</feature>